<evidence type="ECO:0000313" key="3">
    <source>
        <dbReference type="Proteomes" id="UP001157006"/>
    </source>
</evidence>
<protein>
    <submittedName>
        <fullName evidence="2">Uncharacterized protein</fullName>
    </submittedName>
</protein>
<evidence type="ECO:0000313" key="2">
    <source>
        <dbReference type="EMBL" id="CAI8606827.1"/>
    </source>
</evidence>
<dbReference type="EMBL" id="OX451739">
    <property type="protein sequence ID" value="CAI8606827.1"/>
    <property type="molecule type" value="Genomic_DNA"/>
</dbReference>
<proteinExistence type="predicted"/>
<dbReference type="AlphaFoldDB" id="A0AAV1AEU5"/>
<evidence type="ECO:0000256" key="1">
    <source>
        <dbReference type="SAM" id="MobiDB-lite"/>
    </source>
</evidence>
<organism evidence="2 3">
    <name type="scientific">Vicia faba</name>
    <name type="common">Broad bean</name>
    <name type="synonym">Faba vulgaris</name>
    <dbReference type="NCBI Taxonomy" id="3906"/>
    <lineage>
        <taxon>Eukaryota</taxon>
        <taxon>Viridiplantae</taxon>
        <taxon>Streptophyta</taxon>
        <taxon>Embryophyta</taxon>
        <taxon>Tracheophyta</taxon>
        <taxon>Spermatophyta</taxon>
        <taxon>Magnoliopsida</taxon>
        <taxon>eudicotyledons</taxon>
        <taxon>Gunneridae</taxon>
        <taxon>Pentapetalae</taxon>
        <taxon>rosids</taxon>
        <taxon>fabids</taxon>
        <taxon>Fabales</taxon>
        <taxon>Fabaceae</taxon>
        <taxon>Papilionoideae</taxon>
        <taxon>50 kb inversion clade</taxon>
        <taxon>NPAAA clade</taxon>
        <taxon>Hologalegina</taxon>
        <taxon>IRL clade</taxon>
        <taxon>Fabeae</taxon>
        <taxon>Vicia</taxon>
    </lineage>
</organism>
<accession>A0AAV1AEU5</accession>
<sequence>MIKTILPSPKTPTICSAAHPPSITFPPNTTLPLLFSVRQPQQPPLRFHSITTTFMNPTTTTETEEAPVLLHLLRSPIFFFDVNTDRFEEALDRFAQLFTKPLMSDDATGSTDSTAQGSMTGPEHEASIGGNNKKFLRTI</sequence>
<dbReference type="Proteomes" id="UP001157006">
    <property type="component" value="Chromosome 4"/>
</dbReference>
<feature type="region of interest" description="Disordered" evidence="1">
    <location>
        <begin position="105"/>
        <end position="132"/>
    </location>
</feature>
<name>A0AAV1AEU5_VICFA</name>
<reference evidence="2 3" key="1">
    <citation type="submission" date="2023-01" db="EMBL/GenBank/DDBJ databases">
        <authorList>
            <person name="Kreplak J."/>
        </authorList>
    </citation>
    <scope>NUCLEOTIDE SEQUENCE [LARGE SCALE GENOMIC DNA]</scope>
</reference>
<gene>
    <name evidence="2" type="ORF">VFH_IV009160</name>
</gene>
<keyword evidence="3" id="KW-1185">Reference proteome</keyword>
<dbReference type="Gene3D" id="3.30.830.10">
    <property type="entry name" value="Metalloenzyme, LuxS/M16 peptidase-like"/>
    <property type="match status" value="1"/>
</dbReference>
<feature type="compositionally biased region" description="Polar residues" evidence="1">
    <location>
        <begin position="107"/>
        <end position="119"/>
    </location>
</feature>